<reference evidence="2" key="1">
    <citation type="journal article" date="2022" name="Mol. Ecol. Resour.">
        <title>The genomes of chicory, endive, great burdock and yacon provide insights into Asteraceae palaeo-polyploidization history and plant inulin production.</title>
        <authorList>
            <person name="Fan W."/>
            <person name="Wang S."/>
            <person name="Wang H."/>
            <person name="Wang A."/>
            <person name="Jiang F."/>
            <person name="Liu H."/>
            <person name="Zhao H."/>
            <person name="Xu D."/>
            <person name="Zhang Y."/>
        </authorList>
    </citation>
    <scope>NUCLEOTIDE SEQUENCE [LARGE SCALE GENOMIC DNA]</scope>
    <source>
        <strain evidence="2">cv. Yunnan</strain>
    </source>
</reference>
<accession>A0ACB9JHZ2</accession>
<keyword evidence="2" id="KW-1185">Reference proteome</keyword>
<protein>
    <submittedName>
        <fullName evidence="1">Uncharacterized protein</fullName>
    </submittedName>
</protein>
<gene>
    <name evidence="1" type="ORF">L1987_13394</name>
</gene>
<dbReference type="EMBL" id="CM042021">
    <property type="protein sequence ID" value="KAI3819553.1"/>
    <property type="molecule type" value="Genomic_DNA"/>
</dbReference>
<reference evidence="1 2" key="2">
    <citation type="journal article" date="2022" name="Mol. Ecol. Resour.">
        <title>The genomes of chicory, endive, great burdock and yacon provide insights into Asteraceae paleo-polyploidization history and plant inulin production.</title>
        <authorList>
            <person name="Fan W."/>
            <person name="Wang S."/>
            <person name="Wang H."/>
            <person name="Wang A."/>
            <person name="Jiang F."/>
            <person name="Liu H."/>
            <person name="Zhao H."/>
            <person name="Xu D."/>
            <person name="Zhang Y."/>
        </authorList>
    </citation>
    <scope>NUCLEOTIDE SEQUENCE [LARGE SCALE GENOMIC DNA]</scope>
    <source>
        <strain evidence="2">cv. Yunnan</strain>
        <tissue evidence="1">Leaves</tissue>
    </source>
</reference>
<dbReference type="Proteomes" id="UP001056120">
    <property type="component" value="Linkage Group LG04"/>
</dbReference>
<name>A0ACB9JHZ2_9ASTR</name>
<comment type="caution">
    <text evidence="1">The sequence shown here is derived from an EMBL/GenBank/DDBJ whole genome shotgun (WGS) entry which is preliminary data.</text>
</comment>
<evidence type="ECO:0000313" key="1">
    <source>
        <dbReference type="EMBL" id="KAI3819553.1"/>
    </source>
</evidence>
<organism evidence="1 2">
    <name type="scientific">Smallanthus sonchifolius</name>
    <dbReference type="NCBI Taxonomy" id="185202"/>
    <lineage>
        <taxon>Eukaryota</taxon>
        <taxon>Viridiplantae</taxon>
        <taxon>Streptophyta</taxon>
        <taxon>Embryophyta</taxon>
        <taxon>Tracheophyta</taxon>
        <taxon>Spermatophyta</taxon>
        <taxon>Magnoliopsida</taxon>
        <taxon>eudicotyledons</taxon>
        <taxon>Gunneridae</taxon>
        <taxon>Pentapetalae</taxon>
        <taxon>asterids</taxon>
        <taxon>campanulids</taxon>
        <taxon>Asterales</taxon>
        <taxon>Asteraceae</taxon>
        <taxon>Asteroideae</taxon>
        <taxon>Heliantheae alliance</taxon>
        <taxon>Millerieae</taxon>
        <taxon>Smallanthus</taxon>
    </lineage>
</organism>
<sequence length="678" mass="74812">MLLKLLFLLFIPFSSSLPAFASKSEADALHKWKTSLITQNNNLLTSWSLDPTGNLTHINRTTSTAPCTWYGVHCNDHGDVTKLILSNSKLNGTLENFTFSSLTSLRHLELRLNDVFGPIPDEIMHLSKLVFLDLSGNHFCGTIPQEIGMLIDLETLSLHSNNLEGHIPVSLGNLSKLGYLHVDDNKLSGSIPQELGNLDNLVKVNISVNVLTGHIPSDLGNLTKLSELYLFLNNLTGSIPPSLGNLSSLETIYLYRNQLCGPIPNELGNLKNLILLHLGHNQLTGSIPASFGNLSKLKIFDVHVNLLSGVIPLELGKLELLIQLAFSHNQLIGNNLLVGPVPKSVCNLISLETLHLGNNGLSGGIPQCLSNFSHELKVLDLRFNRFHGSIPATFLKQNNNLRSLNLNGNQLQGSIPRTLINCRNLAVLDLGNNMLTELHQESCTWVERSCMEIVVKGLRLELQKILVVCTTIDLSVNKFEGEIPDTIGQLRALRLLNLSHNILSGRIPTHLSNLVQLEHLDLSCNKMVGQIPIQLASLTFLAVVNFSQNQLHGAIPEGGQFNTFENSSFQGNNGLCGFPLTKNCGDDDMPFSPTPEEEDDGSFFNGFSWESVVMGNGFGMLTGFGIGWLIFYLGKPRWVIRITNNLDKKENNTSCKIGSCVPVPPICWHKSKFWRSRR</sequence>
<evidence type="ECO:0000313" key="2">
    <source>
        <dbReference type="Proteomes" id="UP001056120"/>
    </source>
</evidence>
<proteinExistence type="predicted"/>